<organism evidence="11 12">
    <name type="scientific">Carassius auratus</name>
    <name type="common">Goldfish</name>
    <dbReference type="NCBI Taxonomy" id="7957"/>
    <lineage>
        <taxon>Eukaryota</taxon>
        <taxon>Metazoa</taxon>
        <taxon>Chordata</taxon>
        <taxon>Craniata</taxon>
        <taxon>Vertebrata</taxon>
        <taxon>Euteleostomi</taxon>
        <taxon>Actinopterygii</taxon>
        <taxon>Neopterygii</taxon>
        <taxon>Teleostei</taxon>
        <taxon>Ostariophysi</taxon>
        <taxon>Cypriniformes</taxon>
        <taxon>Cyprinidae</taxon>
        <taxon>Cyprininae</taxon>
        <taxon>Carassius</taxon>
    </lineage>
</organism>
<evidence type="ECO:0000256" key="2">
    <source>
        <dbReference type="ARBA" id="ARBA00022475"/>
    </source>
</evidence>
<dbReference type="InterPro" id="IPR052051">
    <property type="entry name" value="TCR_complex_component"/>
</dbReference>
<dbReference type="GO" id="GO:0005886">
    <property type="term" value="C:plasma membrane"/>
    <property type="evidence" value="ECO:0007669"/>
    <property type="project" value="UniProtKB-SubCell"/>
</dbReference>
<dbReference type="Gene3D" id="2.60.40.10">
    <property type="entry name" value="Immunoglobulins"/>
    <property type="match status" value="1"/>
</dbReference>
<reference evidence="12" key="1">
    <citation type="submission" date="2025-08" db="UniProtKB">
        <authorList>
            <consortium name="RefSeq"/>
        </authorList>
    </citation>
    <scope>IDENTIFICATION</scope>
    <source>
        <strain evidence="12">Wakin</strain>
        <tissue evidence="12">Muscle</tissue>
    </source>
</reference>
<sequence length="212" mass="24086">MEKIMLFCVFSYLIVQISSSDVSEHNVTLLRFRQNESITLNCSIKEQFTYRFEMAWYHQNPESGRLTLLLSAKNWPSLNIQYSQNNRMRVHGDVESITASLDIIGLTESDSGLYFCGTTNLIMFFNKPIRLVMEDKLTDREEKVQSITDPPEDDEITASTVEVMLTERVMVFGGVGLAVFMFFLATVVAGGIIHCYGWQKGWAAAKRAVLTD</sequence>
<keyword evidence="5 8" id="KW-0472">Membrane</keyword>
<dbReference type="AlphaFoldDB" id="A0A6P6N511"/>
<evidence type="ECO:0000256" key="1">
    <source>
        <dbReference type="ARBA" id="ARBA00004236"/>
    </source>
</evidence>
<dbReference type="PROSITE" id="PS50835">
    <property type="entry name" value="IG_LIKE"/>
    <property type="match status" value="1"/>
</dbReference>
<keyword evidence="7" id="KW-0325">Glycoprotein</keyword>
<dbReference type="SMART" id="SM00409">
    <property type="entry name" value="IG"/>
    <property type="match status" value="1"/>
</dbReference>
<dbReference type="GO" id="GO:0002376">
    <property type="term" value="P:immune system process"/>
    <property type="evidence" value="ECO:0007669"/>
    <property type="project" value="UniProtKB-KW"/>
</dbReference>
<feature type="chain" id="PRO_5028326518" evidence="9">
    <location>
        <begin position="21"/>
        <end position="212"/>
    </location>
</feature>
<name>A0A6P6N511_CARAU</name>
<evidence type="ECO:0000256" key="4">
    <source>
        <dbReference type="ARBA" id="ARBA00022859"/>
    </source>
</evidence>
<dbReference type="SUPFAM" id="SSF48726">
    <property type="entry name" value="Immunoglobulin"/>
    <property type="match status" value="1"/>
</dbReference>
<keyword evidence="8" id="KW-1133">Transmembrane helix</keyword>
<keyword evidence="3 9" id="KW-0732">Signal</keyword>
<keyword evidence="4" id="KW-0391">Immunity</keyword>
<evidence type="ECO:0000256" key="3">
    <source>
        <dbReference type="ARBA" id="ARBA00022729"/>
    </source>
</evidence>
<dbReference type="GO" id="GO:0009617">
    <property type="term" value="P:response to bacterium"/>
    <property type="evidence" value="ECO:0007669"/>
    <property type="project" value="TreeGrafter"/>
</dbReference>
<keyword evidence="8" id="KW-0812">Transmembrane</keyword>
<gene>
    <name evidence="12" type="primary">LOC113075703</name>
</gene>
<dbReference type="RefSeq" id="XP_026104170.1">
    <property type="nucleotide sequence ID" value="XM_026248385.1"/>
</dbReference>
<evidence type="ECO:0000256" key="5">
    <source>
        <dbReference type="ARBA" id="ARBA00023136"/>
    </source>
</evidence>
<dbReference type="CDD" id="cd00099">
    <property type="entry name" value="IgV"/>
    <property type="match status" value="1"/>
</dbReference>
<evidence type="ECO:0000256" key="6">
    <source>
        <dbReference type="ARBA" id="ARBA00023157"/>
    </source>
</evidence>
<evidence type="ECO:0000256" key="7">
    <source>
        <dbReference type="ARBA" id="ARBA00023180"/>
    </source>
</evidence>
<dbReference type="PANTHER" id="PTHR19433">
    <property type="entry name" value="T-CELL RECEPTOR ALPHA CHAIN V REGION-RELATED"/>
    <property type="match status" value="1"/>
</dbReference>
<evidence type="ECO:0000256" key="9">
    <source>
        <dbReference type="SAM" id="SignalP"/>
    </source>
</evidence>
<comment type="subcellular location">
    <subcellularLocation>
        <location evidence="1">Cell membrane</location>
    </subcellularLocation>
</comment>
<evidence type="ECO:0000313" key="11">
    <source>
        <dbReference type="Proteomes" id="UP000515129"/>
    </source>
</evidence>
<protein>
    <submittedName>
        <fullName evidence="12">Uncharacterized protein LOC113075703 isoform X1</fullName>
    </submittedName>
</protein>
<dbReference type="InterPro" id="IPR013106">
    <property type="entry name" value="Ig_V-set"/>
</dbReference>
<dbReference type="OrthoDB" id="8871851at2759"/>
<keyword evidence="11" id="KW-1185">Reference proteome</keyword>
<dbReference type="Proteomes" id="UP000515129">
    <property type="component" value="Unplaced"/>
</dbReference>
<feature type="domain" description="Ig-like" evidence="10">
    <location>
        <begin position="34"/>
        <end position="120"/>
    </location>
</feature>
<proteinExistence type="predicted"/>
<dbReference type="KEGG" id="caua:113075703"/>
<evidence type="ECO:0000313" key="12">
    <source>
        <dbReference type="RefSeq" id="XP_026104170.1"/>
    </source>
</evidence>
<feature type="signal peptide" evidence="9">
    <location>
        <begin position="1"/>
        <end position="20"/>
    </location>
</feature>
<dbReference type="InterPro" id="IPR036179">
    <property type="entry name" value="Ig-like_dom_sf"/>
</dbReference>
<dbReference type="GeneID" id="113075703"/>
<dbReference type="InterPro" id="IPR003599">
    <property type="entry name" value="Ig_sub"/>
</dbReference>
<evidence type="ECO:0000259" key="10">
    <source>
        <dbReference type="PROSITE" id="PS50835"/>
    </source>
</evidence>
<dbReference type="Pfam" id="PF07686">
    <property type="entry name" value="V-set"/>
    <property type="match status" value="1"/>
</dbReference>
<keyword evidence="6" id="KW-1015">Disulfide bond</keyword>
<evidence type="ECO:0000256" key="8">
    <source>
        <dbReference type="SAM" id="Phobius"/>
    </source>
</evidence>
<keyword evidence="2" id="KW-1003">Cell membrane</keyword>
<feature type="transmembrane region" description="Helical" evidence="8">
    <location>
        <begin position="169"/>
        <end position="197"/>
    </location>
</feature>
<dbReference type="InterPro" id="IPR007110">
    <property type="entry name" value="Ig-like_dom"/>
</dbReference>
<accession>A0A6P6N511</accession>
<dbReference type="InterPro" id="IPR013783">
    <property type="entry name" value="Ig-like_fold"/>
</dbReference>